<comment type="caution">
    <text evidence="3">The sequence shown here is derived from an EMBL/GenBank/DDBJ whole genome shotgun (WGS) entry which is preliminary data.</text>
</comment>
<dbReference type="EMBL" id="CAJOBP010006733">
    <property type="protein sequence ID" value="CAF4499669.1"/>
    <property type="molecule type" value="Genomic_DNA"/>
</dbReference>
<evidence type="ECO:0000313" key="3">
    <source>
        <dbReference type="EMBL" id="CAF4534981.1"/>
    </source>
</evidence>
<gene>
    <name evidence="3" type="ORF">HFQ381_LOCUS29968</name>
    <name evidence="1" type="ORF">TIS948_LOCUS18113</name>
    <name evidence="4" type="ORF">TSG867_LOCUS25658</name>
    <name evidence="2" type="ORF">UJA718_LOCUS26232</name>
</gene>
<dbReference type="EMBL" id="CAJNXB010003118">
    <property type="protein sequence ID" value="CAF3298260.1"/>
    <property type="molecule type" value="Genomic_DNA"/>
</dbReference>
<dbReference type="EMBL" id="CAJOBQ010002552">
    <property type="protein sequence ID" value="CAF4566393.1"/>
    <property type="molecule type" value="Genomic_DNA"/>
</dbReference>
<sequence length="106" mass="12485">MFEIDFWNMHRRTTQSLMRTNNSAEAYNRRIRSVFQCAHPTLWVFLQKLINEETGTHADILHICAGQPPKKEKRNERLEIRLLNLLGNPHRDISVQINSIAYNISL</sequence>
<dbReference type="Proteomes" id="UP000663873">
    <property type="component" value="Unassembled WGS sequence"/>
</dbReference>
<dbReference type="OrthoDB" id="10037497at2759"/>
<organism evidence="3 5">
    <name type="scientific">Rotaria socialis</name>
    <dbReference type="NCBI Taxonomy" id="392032"/>
    <lineage>
        <taxon>Eukaryota</taxon>
        <taxon>Metazoa</taxon>
        <taxon>Spiralia</taxon>
        <taxon>Gnathifera</taxon>
        <taxon>Rotifera</taxon>
        <taxon>Eurotatoria</taxon>
        <taxon>Bdelloidea</taxon>
        <taxon>Philodinida</taxon>
        <taxon>Philodinidae</taxon>
        <taxon>Rotaria</taxon>
    </lineage>
</organism>
<dbReference type="Proteomes" id="UP000663862">
    <property type="component" value="Unassembled WGS sequence"/>
</dbReference>
<dbReference type="Proteomes" id="UP000663825">
    <property type="component" value="Unassembled WGS sequence"/>
</dbReference>
<dbReference type="EMBL" id="CAJOBO010005012">
    <property type="protein sequence ID" value="CAF4534981.1"/>
    <property type="molecule type" value="Genomic_DNA"/>
</dbReference>
<evidence type="ECO:0000313" key="5">
    <source>
        <dbReference type="Proteomes" id="UP000663851"/>
    </source>
</evidence>
<dbReference type="Proteomes" id="UP000663851">
    <property type="component" value="Unassembled WGS sequence"/>
</dbReference>
<keyword evidence="6" id="KW-1185">Reference proteome</keyword>
<proteinExistence type="predicted"/>
<evidence type="ECO:0000313" key="1">
    <source>
        <dbReference type="EMBL" id="CAF3298260.1"/>
    </source>
</evidence>
<evidence type="ECO:0000313" key="6">
    <source>
        <dbReference type="Proteomes" id="UP000663873"/>
    </source>
</evidence>
<protein>
    <recommendedName>
        <fullName evidence="7">Transposase</fullName>
    </recommendedName>
</protein>
<reference evidence="3" key="1">
    <citation type="submission" date="2021-02" db="EMBL/GenBank/DDBJ databases">
        <authorList>
            <person name="Nowell W R."/>
        </authorList>
    </citation>
    <scope>NUCLEOTIDE SEQUENCE</scope>
</reference>
<name>A0A820XQZ0_9BILA</name>
<evidence type="ECO:0000313" key="4">
    <source>
        <dbReference type="EMBL" id="CAF4566393.1"/>
    </source>
</evidence>
<evidence type="ECO:0000313" key="2">
    <source>
        <dbReference type="EMBL" id="CAF4499669.1"/>
    </source>
</evidence>
<accession>A0A820XQZ0</accession>
<evidence type="ECO:0008006" key="7">
    <source>
        <dbReference type="Google" id="ProtNLM"/>
    </source>
</evidence>
<dbReference type="AlphaFoldDB" id="A0A820XQZ0"/>